<sequence>MLWRQLETTRSKRLRGDDFYKPPHKVLTNDVALEGINNGCDELSKDLKIPSIGKNRPSTWCWC</sequence>
<name>A0A0C3C5G8_PILCF</name>
<dbReference type="InParanoid" id="A0A0C3C5G8"/>
<protein>
    <submittedName>
        <fullName evidence="1">Uncharacterized protein</fullName>
    </submittedName>
</protein>
<proteinExistence type="predicted"/>
<accession>A0A0C3C5G8</accession>
<dbReference type="HOGENOM" id="CLU_2886614_0_0_1"/>
<keyword evidence="2" id="KW-1185">Reference proteome</keyword>
<evidence type="ECO:0000313" key="1">
    <source>
        <dbReference type="EMBL" id="KIM84907.1"/>
    </source>
</evidence>
<dbReference type="AlphaFoldDB" id="A0A0C3C5G8"/>
<reference evidence="1 2" key="1">
    <citation type="submission" date="2014-04" db="EMBL/GenBank/DDBJ databases">
        <authorList>
            <consortium name="DOE Joint Genome Institute"/>
            <person name="Kuo A."/>
            <person name="Tarkka M."/>
            <person name="Buscot F."/>
            <person name="Kohler A."/>
            <person name="Nagy L.G."/>
            <person name="Floudas D."/>
            <person name="Copeland A."/>
            <person name="Barry K.W."/>
            <person name="Cichocki N."/>
            <person name="Veneault-Fourrey C."/>
            <person name="LaButti K."/>
            <person name="Lindquist E.A."/>
            <person name="Lipzen A."/>
            <person name="Lundell T."/>
            <person name="Morin E."/>
            <person name="Murat C."/>
            <person name="Sun H."/>
            <person name="Tunlid A."/>
            <person name="Henrissat B."/>
            <person name="Grigoriev I.V."/>
            <person name="Hibbett D.S."/>
            <person name="Martin F."/>
            <person name="Nordberg H.P."/>
            <person name="Cantor M.N."/>
            <person name="Hua S.X."/>
        </authorList>
    </citation>
    <scope>NUCLEOTIDE SEQUENCE [LARGE SCALE GENOMIC DNA]</scope>
    <source>
        <strain evidence="1 2">F 1598</strain>
    </source>
</reference>
<organism evidence="1 2">
    <name type="scientific">Piloderma croceum (strain F 1598)</name>
    <dbReference type="NCBI Taxonomy" id="765440"/>
    <lineage>
        <taxon>Eukaryota</taxon>
        <taxon>Fungi</taxon>
        <taxon>Dikarya</taxon>
        <taxon>Basidiomycota</taxon>
        <taxon>Agaricomycotina</taxon>
        <taxon>Agaricomycetes</taxon>
        <taxon>Agaricomycetidae</taxon>
        <taxon>Atheliales</taxon>
        <taxon>Atheliaceae</taxon>
        <taxon>Piloderma</taxon>
    </lineage>
</organism>
<gene>
    <name evidence="1" type="ORF">PILCRDRAFT_817729</name>
</gene>
<reference evidence="2" key="2">
    <citation type="submission" date="2015-01" db="EMBL/GenBank/DDBJ databases">
        <title>Evolutionary Origins and Diversification of the Mycorrhizal Mutualists.</title>
        <authorList>
            <consortium name="DOE Joint Genome Institute"/>
            <consortium name="Mycorrhizal Genomics Consortium"/>
            <person name="Kohler A."/>
            <person name="Kuo A."/>
            <person name="Nagy L.G."/>
            <person name="Floudas D."/>
            <person name="Copeland A."/>
            <person name="Barry K.W."/>
            <person name="Cichocki N."/>
            <person name="Veneault-Fourrey C."/>
            <person name="LaButti K."/>
            <person name="Lindquist E.A."/>
            <person name="Lipzen A."/>
            <person name="Lundell T."/>
            <person name="Morin E."/>
            <person name="Murat C."/>
            <person name="Riley R."/>
            <person name="Ohm R."/>
            <person name="Sun H."/>
            <person name="Tunlid A."/>
            <person name="Henrissat B."/>
            <person name="Grigoriev I.V."/>
            <person name="Hibbett D.S."/>
            <person name="Martin F."/>
        </authorList>
    </citation>
    <scope>NUCLEOTIDE SEQUENCE [LARGE SCALE GENOMIC DNA]</scope>
    <source>
        <strain evidence="2">F 1598</strain>
    </source>
</reference>
<evidence type="ECO:0000313" key="2">
    <source>
        <dbReference type="Proteomes" id="UP000054166"/>
    </source>
</evidence>
<dbReference type="Proteomes" id="UP000054166">
    <property type="component" value="Unassembled WGS sequence"/>
</dbReference>
<dbReference type="EMBL" id="KN832986">
    <property type="protein sequence ID" value="KIM84907.1"/>
    <property type="molecule type" value="Genomic_DNA"/>
</dbReference>